<evidence type="ECO:0000256" key="1">
    <source>
        <dbReference type="ARBA" id="ARBA00022723"/>
    </source>
</evidence>
<keyword evidence="3" id="KW-0862">Zinc</keyword>
<dbReference type="GO" id="GO:0004842">
    <property type="term" value="F:ubiquitin-protein transferase activity"/>
    <property type="evidence" value="ECO:0007669"/>
    <property type="project" value="TreeGrafter"/>
</dbReference>
<accession>A0A6I9RQ94</accession>
<keyword evidence="7" id="KW-1185">Reference proteome</keyword>
<dbReference type="PANTHER" id="PTHR23012">
    <property type="entry name" value="RING/FYVE/PHD ZINC FINGER DOMAIN-CONTAINING"/>
    <property type="match status" value="1"/>
</dbReference>
<name>A0A6I9RQ94_ELAGV</name>
<evidence type="ECO:0000256" key="5">
    <source>
        <dbReference type="SAM" id="Phobius"/>
    </source>
</evidence>
<dbReference type="GeneID" id="105051462"/>
<feature type="domain" description="RING-CH-type" evidence="6">
    <location>
        <begin position="67"/>
        <end position="127"/>
    </location>
</feature>
<gene>
    <name evidence="8" type="primary">LOC105051462</name>
</gene>
<dbReference type="InterPro" id="IPR011016">
    <property type="entry name" value="Znf_RING-CH"/>
</dbReference>
<evidence type="ECO:0000313" key="7">
    <source>
        <dbReference type="Proteomes" id="UP000504607"/>
    </source>
</evidence>
<evidence type="ECO:0000256" key="2">
    <source>
        <dbReference type="ARBA" id="ARBA00022771"/>
    </source>
</evidence>
<reference evidence="8" key="1">
    <citation type="submission" date="2025-08" db="UniProtKB">
        <authorList>
            <consortium name="RefSeq"/>
        </authorList>
    </citation>
    <scope>IDENTIFICATION</scope>
</reference>
<dbReference type="SUPFAM" id="SSF57850">
    <property type="entry name" value="RING/U-box"/>
    <property type="match status" value="1"/>
</dbReference>
<feature type="region of interest" description="Disordered" evidence="4">
    <location>
        <begin position="22"/>
        <end position="47"/>
    </location>
</feature>
<keyword evidence="5" id="KW-1133">Transmembrane helix</keyword>
<proteinExistence type="predicted"/>
<dbReference type="RefSeq" id="XP_073099719.1">
    <property type="nucleotide sequence ID" value="XM_073243618.1"/>
</dbReference>
<keyword evidence="2" id="KW-0863">Zinc-finger</keyword>
<dbReference type="Pfam" id="PF12906">
    <property type="entry name" value="RINGv"/>
    <property type="match status" value="1"/>
</dbReference>
<dbReference type="GO" id="GO:0008270">
    <property type="term" value="F:zinc ion binding"/>
    <property type="evidence" value="ECO:0007669"/>
    <property type="project" value="UniProtKB-KW"/>
</dbReference>
<feature type="transmembrane region" description="Helical" evidence="5">
    <location>
        <begin position="206"/>
        <end position="225"/>
    </location>
</feature>
<evidence type="ECO:0000259" key="6">
    <source>
        <dbReference type="PROSITE" id="PS51292"/>
    </source>
</evidence>
<evidence type="ECO:0000256" key="3">
    <source>
        <dbReference type="ARBA" id="ARBA00022833"/>
    </source>
</evidence>
<keyword evidence="5" id="KW-0472">Membrane</keyword>
<dbReference type="InterPro" id="IPR013083">
    <property type="entry name" value="Znf_RING/FYVE/PHD"/>
</dbReference>
<dbReference type="InParanoid" id="A0A6I9RQ94"/>
<dbReference type="Gene3D" id="3.30.40.10">
    <property type="entry name" value="Zinc/RING finger domain, C3HC4 (zinc finger)"/>
    <property type="match status" value="1"/>
</dbReference>
<organism evidence="7 8">
    <name type="scientific">Elaeis guineensis var. tenera</name>
    <name type="common">Oil palm</name>
    <dbReference type="NCBI Taxonomy" id="51953"/>
    <lineage>
        <taxon>Eukaryota</taxon>
        <taxon>Viridiplantae</taxon>
        <taxon>Streptophyta</taxon>
        <taxon>Embryophyta</taxon>
        <taxon>Tracheophyta</taxon>
        <taxon>Spermatophyta</taxon>
        <taxon>Magnoliopsida</taxon>
        <taxon>Liliopsida</taxon>
        <taxon>Arecaceae</taxon>
        <taxon>Arecoideae</taxon>
        <taxon>Cocoseae</taxon>
        <taxon>Elaeidinae</taxon>
        <taxon>Elaeis</taxon>
    </lineage>
</organism>
<dbReference type="RefSeq" id="XP_010930225.1">
    <property type="nucleotide sequence ID" value="XM_010931923.2"/>
</dbReference>
<dbReference type="CDD" id="cd16495">
    <property type="entry name" value="RING_CH-C4HC3_MARCH"/>
    <property type="match status" value="1"/>
</dbReference>
<dbReference type="SMART" id="SM00744">
    <property type="entry name" value="RINGv"/>
    <property type="match status" value="1"/>
</dbReference>
<dbReference type="GO" id="GO:0016567">
    <property type="term" value="P:protein ubiquitination"/>
    <property type="evidence" value="ECO:0007669"/>
    <property type="project" value="TreeGrafter"/>
</dbReference>
<feature type="compositionally biased region" description="Low complexity" evidence="4">
    <location>
        <begin position="34"/>
        <end position="47"/>
    </location>
</feature>
<dbReference type="AlphaFoldDB" id="A0A6I9RQ94"/>
<dbReference type="PANTHER" id="PTHR23012:SF180">
    <property type="entry name" value="RING_FYVE_PHD ZINC FINGER SUPERFAMILY PROTEIN"/>
    <property type="match status" value="1"/>
</dbReference>
<evidence type="ECO:0000313" key="8">
    <source>
        <dbReference type="RefSeq" id="XP_010930225.1"/>
    </source>
</evidence>
<dbReference type="GO" id="GO:0016020">
    <property type="term" value="C:membrane"/>
    <property type="evidence" value="ECO:0007669"/>
    <property type="project" value="TreeGrafter"/>
</dbReference>
<dbReference type="InterPro" id="IPR033275">
    <property type="entry name" value="MARCH-like"/>
</dbReference>
<feature type="transmembrane region" description="Helical" evidence="5">
    <location>
        <begin position="165"/>
        <end position="186"/>
    </location>
</feature>
<evidence type="ECO:0000256" key="4">
    <source>
        <dbReference type="SAM" id="MobiDB-lite"/>
    </source>
</evidence>
<dbReference type="PROSITE" id="PS51292">
    <property type="entry name" value="ZF_RING_CH"/>
    <property type="match status" value="1"/>
</dbReference>
<protein>
    <submittedName>
        <fullName evidence="8">Uncharacterized protein LOC105051462</fullName>
    </submittedName>
</protein>
<dbReference type="OrthoDB" id="1403449at2759"/>
<keyword evidence="5" id="KW-0812">Transmembrane</keyword>
<keyword evidence="1" id="KW-0479">Metal-binding</keyword>
<sequence>MSDEVVVNVDSLVAAAAAAPEARNGAGGHGGIATGAAAPPTSTPAPEGAVPEIKIFIENPGGSFSGTKSDSVVQCKICHDDGLESEMETPCGCDGTIKFAHRKCVQTWIDLKGDIICEICHQEFRPDYAVLPESEAYRRLHNEGFLALSDSENEENNHRLRFWKYAGYIVMLLLFIRYLLMIVVDTGGIQGSTLEYFQMYVESSDYLLPGYMLLRTLFLVLWRGWRRALD</sequence>
<dbReference type="Proteomes" id="UP000504607">
    <property type="component" value="Chromosome 9"/>
</dbReference>